<dbReference type="AlphaFoldDB" id="A0A650CTS9"/>
<sequence>MLRPLTSAEAYLKEAEEFLAKEDTANASEKYYKAAEEAIKILALKNNIKALKEAKEKGGWDLKLLNDAVDELAKIYGDRIITDWSAAVSLITLNLSIEVIKELSTYVIDIVELASTNKEMA</sequence>
<dbReference type="PANTHER" id="PTHR34237">
    <property type="entry name" value="PAREP8-RELATED"/>
    <property type="match status" value="1"/>
</dbReference>
<proteinExistence type="predicted"/>
<evidence type="ECO:0000313" key="1">
    <source>
        <dbReference type="EMBL" id="MQL56261.1"/>
    </source>
</evidence>
<dbReference type="InterPro" id="IPR010268">
    <property type="entry name" value="PaREP1"/>
</dbReference>
<organism evidence="2 3">
    <name type="scientific">Acidianus ambivalens</name>
    <name type="common">Desulfurolobus ambivalens</name>
    <dbReference type="NCBI Taxonomy" id="2283"/>
    <lineage>
        <taxon>Archaea</taxon>
        <taxon>Thermoproteota</taxon>
        <taxon>Thermoprotei</taxon>
        <taxon>Sulfolobales</taxon>
        <taxon>Sulfolobaceae</taxon>
        <taxon>Acidianus</taxon>
    </lineage>
</organism>
<dbReference type="RefSeq" id="WP_155861046.1">
    <property type="nucleotide sequence ID" value="NZ_CP045482.1"/>
</dbReference>
<evidence type="ECO:0000313" key="4">
    <source>
        <dbReference type="Proteomes" id="UP000474054"/>
    </source>
</evidence>
<dbReference type="PANTHER" id="PTHR34237:SF4">
    <property type="entry name" value="PAREP1 FAMILY PROTEIN"/>
    <property type="match status" value="1"/>
</dbReference>
<name>A0A650CTS9_ACIAM</name>
<protein>
    <recommendedName>
        <fullName evidence="5">PaREP1 family protein</fullName>
    </recommendedName>
</protein>
<gene>
    <name evidence="2" type="ORF">D1866_03665</name>
    <name evidence="1" type="ORF">GFB69_11165</name>
</gene>
<dbReference type="GeneID" id="42778801"/>
<reference evidence="1 4" key="1">
    <citation type="submission" date="2019-10" db="EMBL/GenBank/DDBJ databases">
        <title>Comparative genomics of sulfur disproportionating microorganisms.</title>
        <authorList>
            <person name="Ward L.M."/>
            <person name="Bertran E."/>
            <person name="Johnston D."/>
        </authorList>
    </citation>
    <scope>NUCLEOTIDE SEQUENCE [LARGE SCALE GENOMIC DNA]</scope>
    <source>
        <strain evidence="1 4">DSM 3772</strain>
    </source>
</reference>
<evidence type="ECO:0000313" key="3">
    <source>
        <dbReference type="Proteomes" id="UP000426328"/>
    </source>
</evidence>
<reference evidence="2 3" key="2">
    <citation type="submission" date="2019-10" db="EMBL/GenBank/DDBJ databases">
        <title>Genome Sequences from Six Type Strain Members of the Archaeal Family Sulfolobaceae: Acidianus ambivalens, Acidianus infernus, Metallosphaera prunae, Stygiolobus azoricus, Sulfolobus metallicus, and Sulfurisphaera ohwakuensis.</title>
        <authorList>
            <person name="Counts J.A."/>
            <person name="Kelly R.M."/>
        </authorList>
    </citation>
    <scope>NUCLEOTIDE SEQUENCE [LARGE SCALE GENOMIC DNA]</scope>
    <source>
        <strain evidence="2 3">LEI 10</strain>
    </source>
</reference>
<dbReference type="Pfam" id="PF05942">
    <property type="entry name" value="PaREP1"/>
    <property type="match status" value="1"/>
</dbReference>
<dbReference type="KEGG" id="aamb:D1866_03665"/>
<dbReference type="Proteomes" id="UP000474054">
    <property type="component" value="Unassembled WGS sequence"/>
</dbReference>
<dbReference type="EMBL" id="CP045482">
    <property type="protein sequence ID" value="QGR21203.1"/>
    <property type="molecule type" value="Genomic_DNA"/>
</dbReference>
<dbReference type="Gene3D" id="1.20.120.330">
    <property type="entry name" value="Nucleotidyltransferases domain 2"/>
    <property type="match status" value="1"/>
</dbReference>
<dbReference type="Proteomes" id="UP000426328">
    <property type="component" value="Chromosome"/>
</dbReference>
<evidence type="ECO:0000313" key="2">
    <source>
        <dbReference type="EMBL" id="QGR21203.1"/>
    </source>
</evidence>
<keyword evidence="3" id="KW-1185">Reference proteome</keyword>
<evidence type="ECO:0008006" key="5">
    <source>
        <dbReference type="Google" id="ProtNLM"/>
    </source>
</evidence>
<dbReference type="EMBL" id="WHYS01000002">
    <property type="protein sequence ID" value="MQL56261.1"/>
    <property type="molecule type" value="Genomic_DNA"/>
</dbReference>
<accession>A0A650CTS9</accession>